<feature type="compositionally biased region" description="Low complexity" evidence="4">
    <location>
        <begin position="1"/>
        <end position="13"/>
    </location>
</feature>
<keyword evidence="2" id="KW-0539">Nucleus</keyword>
<organism evidence="6 7">
    <name type="scientific">Venturia nashicola</name>
    <dbReference type="NCBI Taxonomy" id="86259"/>
    <lineage>
        <taxon>Eukaryota</taxon>
        <taxon>Fungi</taxon>
        <taxon>Dikarya</taxon>
        <taxon>Ascomycota</taxon>
        <taxon>Pezizomycotina</taxon>
        <taxon>Dothideomycetes</taxon>
        <taxon>Pleosporomycetidae</taxon>
        <taxon>Venturiales</taxon>
        <taxon>Venturiaceae</taxon>
        <taxon>Venturia</taxon>
    </lineage>
</organism>
<keyword evidence="7" id="KW-1185">Reference proteome</keyword>
<evidence type="ECO:0000313" key="6">
    <source>
        <dbReference type="EMBL" id="TID24276.1"/>
    </source>
</evidence>
<comment type="subcellular location">
    <subcellularLocation>
        <location evidence="1">Nucleus</location>
    </subcellularLocation>
</comment>
<feature type="compositionally biased region" description="Acidic residues" evidence="4">
    <location>
        <begin position="376"/>
        <end position="385"/>
    </location>
</feature>
<feature type="region of interest" description="Disordered" evidence="4">
    <location>
        <begin position="54"/>
        <end position="152"/>
    </location>
</feature>
<evidence type="ECO:0000259" key="5">
    <source>
        <dbReference type="Pfam" id="PF04003"/>
    </source>
</evidence>
<dbReference type="EMBL" id="SNSC02000005">
    <property type="protein sequence ID" value="TID24276.1"/>
    <property type="molecule type" value="Genomic_DNA"/>
</dbReference>
<evidence type="ECO:0000256" key="4">
    <source>
        <dbReference type="SAM" id="MobiDB-lite"/>
    </source>
</evidence>
<dbReference type="AlphaFoldDB" id="A0A4Z1PG36"/>
<dbReference type="GO" id="GO:0005730">
    <property type="term" value="C:nucleolus"/>
    <property type="evidence" value="ECO:0007669"/>
    <property type="project" value="TreeGrafter"/>
</dbReference>
<sequence length="463" mass="49912">MAPAVSSSRVRPSPSDPAPGPPAKRARHSNDGKTNGLAGLLLNNKAGSKLSAAYTKIPKSSKATKVNDNDAVISRPDGHGDVDQTSPHVKEVVEISSDESSDGDSSEEEEPEKPEVKGIEKADISKTIVNGAKQDSIDPSDAGGPEEPSFGEQLQASVTEPIDVETTLADAADEAFAVARIPGPRALSAPSANSLGTVLTQALRTNDRDLLESCFEMNDLESVRSTIERLPSHLVSVLLPRLAERIHKRPGRAGNLMVWVQWAIVSHGGYLAGQPEVMLHMGSLIRVIKERANGLQPLLQLKGKLDMLSAQLELRRSIQARSAKDQEQEEEEAVIYVEGQDETSSDDEQRAIEAGVTSSPTAISRHLKRSRKHADDSDESEDDFDAGVQINGIQKTMDGEVDSSDDEVDLLDEEESGSEDEETDASGLEESGAEDEGMEEVADSEDEEERPVKRSVITQSRGW</sequence>
<evidence type="ECO:0000256" key="3">
    <source>
        <dbReference type="ARBA" id="ARBA00038335"/>
    </source>
</evidence>
<feature type="compositionally biased region" description="Acidic residues" evidence="4">
    <location>
        <begin position="431"/>
        <end position="449"/>
    </location>
</feature>
<feature type="compositionally biased region" description="Basic and acidic residues" evidence="4">
    <location>
        <begin position="76"/>
        <end position="93"/>
    </location>
</feature>
<dbReference type="STRING" id="86259.A0A4Z1PG36"/>
<protein>
    <submittedName>
        <fullName evidence="6">NUC189-domain-containing protein</fullName>
    </submittedName>
</protein>
<dbReference type="PANTHER" id="PTHR44267:SF1">
    <property type="entry name" value="WD REPEAT-CONTAINING PROTEIN 43"/>
    <property type="match status" value="1"/>
</dbReference>
<accession>A0A4Z1PG36</accession>
<dbReference type="InterPro" id="IPR007148">
    <property type="entry name" value="SSU_processome_Utp12"/>
</dbReference>
<feature type="compositionally biased region" description="Acidic residues" evidence="4">
    <location>
        <begin position="327"/>
        <end position="346"/>
    </location>
</feature>
<gene>
    <name evidence="6" type="ORF">E6O75_ATG02641</name>
</gene>
<evidence type="ECO:0000256" key="1">
    <source>
        <dbReference type="ARBA" id="ARBA00004123"/>
    </source>
</evidence>
<feature type="compositionally biased region" description="Acidic residues" evidence="4">
    <location>
        <begin position="96"/>
        <end position="112"/>
    </location>
</feature>
<proteinExistence type="inferred from homology"/>
<feature type="region of interest" description="Disordered" evidence="4">
    <location>
        <begin position="1"/>
        <end position="40"/>
    </location>
</feature>
<feature type="region of interest" description="Disordered" evidence="4">
    <location>
        <begin position="320"/>
        <end position="463"/>
    </location>
</feature>
<dbReference type="PANTHER" id="PTHR44267">
    <property type="entry name" value="WD REPEAT-CONTAINING PROTEIN 43"/>
    <property type="match status" value="1"/>
</dbReference>
<name>A0A4Z1PG36_9PEZI</name>
<evidence type="ECO:0000313" key="7">
    <source>
        <dbReference type="Proteomes" id="UP000298493"/>
    </source>
</evidence>
<dbReference type="GO" id="GO:0000462">
    <property type="term" value="P:maturation of SSU-rRNA from tricistronic rRNA transcript (SSU-rRNA, 5.8S rRNA, LSU-rRNA)"/>
    <property type="evidence" value="ECO:0007669"/>
    <property type="project" value="TreeGrafter"/>
</dbReference>
<feature type="compositionally biased region" description="Basic and acidic residues" evidence="4">
    <location>
        <begin position="113"/>
        <end position="124"/>
    </location>
</feature>
<feature type="domain" description="Small-subunit processome Utp12" evidence="5">
    <location>
        <begin position="206"/>
        <end position="309"/>
    </location>
</feature>
<dbReference type="InterPro" id="IPR052414">
    <property type="entry name" value="U3_snoRNA-assoc_WDR"/>
</dbReference>
<dbReference type="Proteomes" id="UP000298493">
    <property type="component" value="Unassembled WGS sequence"/>
</dbReference>
<feature type="compositionally biased region" description="Acidic residues" evidence="4">
    <location>
        <begin position="399"/>
        <end position="424"/>
    </location>
</feature>
<dbReference type="OrthoDB" id="30195at2759"/>
<dbReference type="Pfam" id="PF04003">
    <property type="entry name" value="Utp12"/>
    <property type="match status" value="1"/>
</dbReference>
<comment type="caution">
    <text evidence="6">The sequence shown here is derived from an EMBL/GenBank/DDBJ whole genome shotgun (WGS) entry which is preliminary data.</text>
</comment>
<comment type="similarity">
    <text evidence="3">Belongs to the UTP5 family.</text>
</comment>
<evidence type="ECO:0000256" key="2">
    <source>
        <dbReference type="ARBA" id="ARBA00023242"/>
    </source>
</evidence>
<reference evidence="6 7" key="1">
    <citation type="submission" date="2019-04" db="EMBL/GenBank/DDBJ databases">
        <title>High contiguity whole genome sequence and gene annotation resource for two Venturia nashicola isolates.</title>
        <authorList>
            <person name="Prokchorchik M."/>
            <person name="Won K."/>
            <person name="Lee Y."/>
            <person name="Choi E.D."/>
            <person name="Segonzac C."/>
            <person name="Sohn K.H."/>
        </authorList>
    </citation>
    <scope>NUCLEOTIDE SEQUENCE [LARGE SCALE GENOMIC DNA]</scope>
    <source>
        <strain evidence="6 7">PRI2</strain>
    </source>
</reference>